<evidence type="ECO:0000313" key="1">
    <source>
        <dbReference type="EMBL" id="MCJ8739709.1"/>
    </source>
</evidence>
<reference evidence="1" key="1">
    <citation type="submission" date="2020-02" db="EMBL/GenBank/DDBJ databases">
        <title>Genome sequencing of the panga catfish, Pangasius djambal.</title>
        <authorList>
            <person name="Wen M."/>
            <person name="Zahm M."/>
            <person name="Roques C."/>
            <person name="Cabau C."/>
            <person name="Klopp C."/>
            <person name="Donnadieu C."/>
            <person name="Jouanno E."/>
            <person name="Avarre J.-C."/>
            <person name="Campet M."/>
            <person name="Ha T."/>
            <person name="Dugue R."/>
            <person name="Lampietro C."/>
            <person name="Louis A."/>
            <person name="Herpin A."/>
            <person name="Echchiki A."/>
            <person name="Berthelot C."/>
            <person name="Parey E."/>
            <person name="Roest-Crollius H."/>
            <person name="Braasch I."/>
            <person name="Postlethwait J.H."/>
            <person name="Bobe J."/>
            <person name="Montfort J."/>
            <person name="Bouchez O."/>
            <person name="Begum T."/>
            <person name="Schartl M."/>
            <person name="Gustiano R."/>
            <person name="Guiguen Y."/>
        </authorList>
    </citation>
    <scope>NUCLEOTIDE SEQUENCE</scope>
    <source>
        <strain evidence="1">Pdj_M5554</strain>
    </source>
</reference>
<sequence>MSGVIVQNMSFKPGQTLTVTGVPNPDSTNFAINIGNSPEELALHLNPRFSAHGDNHTVVCNSYQGGSWCQEHRPDGFPFNQGEEFKVWITFTREEFTITLPDNSEIHFPNRPSAEKYNYMLFEGEVRIHGIEIK</sequence>
<dbReference type="Proteomes" id="UP000830395">
    <property type="component" value="Chromosome 13"/>
</dbReference>
<accession>A0ACC5YVM4</accession>
<dbReference type="EMBL" id="CM040987">
    <property type="protein sequence ID" value="MCJ8739709.1"/>
    <property type="molecule type" value="Genomic_DNA"/>
</dbReference>
<comment type="caution">
    <text evidence="1">The sequence shown here is derived from an EMBL/GenBank/DDBJ whole genome shotgun (WGS) entry which is preliminary data.</text>
</comment>
<keyword evidence="2" id="KW-1185">Reference proteome</keyword>
<gene>
    <name evidence="1" type="ORF">PDJAM_G00050300</name>
</gene>
<proteinExistence type="predicted"/>
<evidence type="ECO:0000313" key="2">
    <source>
        <dbReference type="Proteomes" id="UP000830395"/>
    </source>
</evidence>
<organism evidence="1 2">
    <name type="scientific">Pangasius djambal</name>
    <dbReference type="NCBI Taxonomy" id="1691987"/>
    <lineage>
        <taxon>Eukaryota</taxon>
        <taxon>Metazoa</taxon>
        <taxon>Chordata</taxon>
        <taxon>Craniata</taxon>
        <taxon>Vertebrata</taxon>
        <taxon>Euteleostomi</taxon>
        <taxon>Actinopterygii</taxon>
        <taxon>Neopterygii</taxon>
        <taxon>Teleostei</taxon>
        <taxon>Ostariophysi</taxon>
        <taxon>Siluriformes</taxon>
        <taxon>Pangasiidae</taxon>
        <taxon>Pangasius</taxon>
    </lineage>
</organism>
<name>A0ACC5YVM4_9TELE</name>
<protein>
    <submittedName>
        <fullName evidence="1">Uncharacterized protein</fullName>
    </submittedName>
</protein>